<organism evidence="5 6">
    <name type="scientific">Heliobacterium chlorum</name>
    <dbReference type="NCBI Taxonomy" id="2698"/>
    <lineage>
        <taxon>Bacteria</taxon>
        <taxon>Bacillati</taxon>
        <taxon>Bacillota</taxon>
        <taxon>Clostridia</taxon>
        <taxon>Eubacteriales</taxon>
        <taxon>Heliobacteriaceae</taxon>
        <taxon>Heliobacterium</taxon>
    </lineage>
</organism>
<dbReference type="InterPro" id="IPR011055">
    <property type="entry name" value="Dup_hybrid_motif"/>
</dbReference>
<dbReference type="InterPro" id="IPR016047">
    <property type="entry name" value="M23ase_b-sheet_dom"/>
</dbReference>
<feature type="coiled-coil region" evidence="2">
    <location>
        <begin position="32"/>
        <end position="115"/>
    </location>
</feature>
<comment type="caution">
    <text evidence="5">The sequence shown here is derived from an EMBL/GenBank/DDBJ whole genome shotgun (WGS) entry which is preliminary data.</text>
</comment>
<feature type="domain" description="Peptidoglycan hydrolase PcsB coiled-coil" evidence="4">
    <location>
        <begin position="109"/>
        <end position="181"/>
    </location>
</feature>
<dbReference type="Pfam" id="PF01551">
    <property type="entry name" value="Peptidase_M23"/>
    <property type="match status" value="1"/>
</dbReference>
<evidence type="ECO:0000256" key="2">
    <source>
        <dbReference type="SAM" id="Coils"/>
    </source>
</evidence>
<dbReference type="PANTHER" id="PTHR21666:SF287">
    <property type="entry name" value="CYTOPLASMIC MEMBRANE PROTEIN"/>
    <property type="match status" value="1"/>
</dbReference>
<dbReference type="CDD" id="cd12797">
    <property type="entry name" value="M23_peptidase"/>
    <property type="match status" value="1"/>
</dbReference>
<dbReference type="Pfam" id="PF24568">
    <property type="entry name" value="CC_PcsB"/>
    <property type="match status" value="1"/>
</dbReference>
<sequence length="390" mass="43116">MKQNLSRLVLGGVAIACLSGLFIYSAQTIPIKAASADQLEDAQQELQQRQANIENTRRELREKVQQENSVLGKLSTVNREMNNTQMAINDLNSQTRNVETAIQQAQKEIAEAQKRQGTQLDLLKARMKDIYINGNVSYLEVVLQANSITDFLTRMDLMEKVVQRDAQLIHEIEAEQKTIEARKADLELRRQELAQIKARMEEQRSRLAAQSEEQKVVLAQVREQKDSIAEMLDAEEAASQRLEARIRSLQSKTNRPSMTQGTWGYPLENYAPVTSSYGPRYHPVRKKNSYHTGVDLGAPAGASILATNSGVVIVAGYDYAYGNCVVIDHGGGITTLYGHMSSLGVSEGQTVQKGDFIGKVGSTGLSTGPHLHYEVRINGSHTNPMGYIGG</sequence>
<dbReference type="EMBL" id="JACVHF010000006">
    <property type="protein sequence ID" value="MBC9784441.1"/>
    <property type="molecule type" value="Genomic_DNA"/>
</dbReference>
<protein>
    <submittedName>
        <fullName evidence="5">Peptidoglycan DD-metalloendopeptidase family protein</fullName>
    </submittedName>
</protein>
<dbReference type="RefSeq" id="WP_188039559.1">
    <property type="nucleotide sequence ID" value="NZ_JACVHF010000006.1"/>
</dbReference>
<evidence type="ECO:0000259" key="3">
    <source>
        <dbReference type="Pfam" id="PF01551"/>
    </source>
</evidence>
<dbReference type="Gene3D" id="2.70.70.10">
    <property type="entry name" value="Glucose Permease (Domain IIA)"/>
    <property type="match status" value="1"/>
</dbReference>
<keyword evidence="2" id="KW-0175">Coiled coil</keyword>
<evidence type="ECO:0000313" key="6">
    <source>
        <dbReference type="Proteomes" id="UP000617402"/>
    </source>
</evidence>
<keyword evidence="6" id="KW-1185">Reference proteome</keyword>
<dbReference type="PANTHER" id="PTHR21666">
    <property type="entry name" value="PEPTIDASE-RELATED"/>
    <property type="match status" value="1"/>
</dbReference>
<reference evidence="5 6" key="1">
    <citation type="submission" date="2020-07" db="EMBL/GenBank/DDBJ databases">
        <title>Draft whole-genome sequence of Heliobacterium chlorum DSM 3682, type strain.</title>
        <authorList>
            <person name="Kyndt J.A."/>
            <person name="Meyer T.E."/>
            <person name="Imhoff J.F."/>
        </authorList>
    </citation>
    <scope>NUCLEOTIDE SEQUENCE [LARGE SCALE GENOMIC DNA]</scope>
    <source>
        <strain evidence="5 6">DSM 3682</strain>
    </source>
</reference>
<evidence type="ECO:0000313" key="5">
    <source>
        <dbReference type="EMBL" id="MBC9784441.1"/>
    </source>
</evidence>
<accession>A0ABR7T182</accession>
<proteinExistence type="predicted"/>
<evidence type="ECO:0000259" key="4">
    <source>
        <dbReference type="Pfam" id="PF24568"/>
    </source>
</evidence>
<dbReference type="Gene3D" id="6.10.250.3150">
    <property type="match status" value="1"/>
</dbReference>
<evidence type="ECO:0000256" key="1">
    <source>
        <dbReference type="ARBA" id="ARBA00022729"/>
    </source>
</evidence>
<feature type="domain" description="M23ase beta-sheet core" evidence="3">
    <location>
        <begin position="290"/>
        <end position="384"/>
    </location>
</feature>
<dbReference type="Proteomes" id="UP000617402">
    <property type="component" value="Unassembled WGS sequence"/>
</dbReference>
<feature type="coiled-coil region" evidence="2">
    <location>
        <begin position="169"/>
        <end position="252"/>
    </location>
</feature>
<keyword evidence="1" id="KW-0732">Signal</keyword>
<name>A0ABR7T182_HELCL</name>
<dbReference type="InterPro" id="IPR057309">
    <property type="entry name" value="PcsB_CC"/>
</dbReference>
<gene>
    <name evidence="5" type="ORF">H1S01_07940</name>
</gene>
<dbReference type="SUPFAM" id="SSF51261">
    <property type="entry name" value="Duplicated hybrid motif"/>
    <property type="match status" value="1"/>
</dbReference>
<dbReference type="InterPro" id="IPR050570">
    <property type="entry name" value="Cell_wall_metabolism_enzyme"/>
</dbReference>